<comment type="similarity">
    <text evidence="1">Belongs to the ClpA/ClpB family. Torsin subfamily.</text>
</comment>
<reference evidence="6" key="1">
    <citation type="submission" date="2025-08" db="UniProtKB">
        <authorList>
            <consortium name="RefSeq"/>
        </authorList>
    </citation>
    <scope>IDENTIFICATION</scope>
    <source>
        <tissue evidence="6">Thorax and Abdomen</tissue>
    </source>
</reference>
<evidence type="ECO:0000259" key="4">
    <source>
        <dbReference type="Pfam" id="PF21376"/>
    </source>
</evidence>
<name>A0ABM3FDY9_NEOLC</name>
<dbReference type="Gene3D" id="3.40.50.300">
    <property type="entry name" value="P-loop containing nucleotide triphosphate hydrolases"/>
    <property type="match status" value="1"/>
</dbReference>
<dbReference type="Pfam" id="PF06309">
    <property type="entry name" value="Torsin"/>
    <property type="match status" value="1"/>
</dbReference>
<feature type="transmembrane region" description="Helical" evidence="2">
    <location>
        <begin position="21"/>
        <end position="45"/>
    </location>
</feature>
<evidence type="ECO:0000256" key="1">
    <source>
        <dbReference type="ARBA" id="ARBA00006235"/>
    </source>
</evidence>
<evidence type="ECO:0000256" key="3">
    <source>
        <dbReference type="SAM" id="SignalP"/>
    </source>
</evidence>
<feature type="chain" id="PRO_5045237992" evidence="3">
    <location>
        <begin position="22"/>
        <end position="331"/>
    </location>
</feature>
<evidence type="ECO:0000313" key="6">
    <source>
        <dbReference type="RefSeq" id="XP_046586228.1"/>
    </source>
</evidence>
<dbReference type="InterPro" id="IPR027417">
    <property type="entry name" value="P-loop_NTPase"/>
</dbReference>
<keyword evidence="5" id="KW-1185">Reference proteome</keyword>
<gene>
    <name evidence="6" type="primary">LOC107216812</name>
</gene>
<feature type="signal peptide" evidence="3">
    <location>
        <begin position="1"/>
        <end position="21"/>
    </location>
</feature>
<keyword evidence="2" id="KW-0812">Transmembrane</keyword>
<dbReference type="RefSeq" id="XP_046586228.1">
    <property type="nucleotide sequence ID" value="XM_046730272.1"/>
</dbReference>
<dbReference type="CDD" id="cd00009">
    <property type="entry name" value="AAA"/>
    <property type="match status" value="1"/>
</dbReference>
<dbReference type="Pfam" id="PF21376">
    <property type="entry name" value="TOR1A_C"/>
    <property type="match status" value="1"/>
</dbReference>
<dbReference type="SUPFAM" id="SSF52540">
    <property type="entry name" value="P-loop containing nucleoside triphosphate hydrolases"/>
    <property type="match status" value="1"/>
</dbReference>
<keyword evidence="2" id="KW-1133">Transmembrane helix</keyword>
<feature type="domain" description="Torsin-1A C-terminal" evidence="4">
    <location>
        <begin position="262"/>
        <end position="315"/>
    </location>
</feature>
<sequence length="331" mass="36870">MNFRTFLKIGICLLCLNCGECFIPLIPVAVGGIASGLAGLGYMSWCSFKECCTNQYIPADFTLLDTTLKTKLYGQHLAHETVLHALKGHFEDTNPKKALAMSFHGLPGSGKNYMANFIVDALYKNGANSSYVHFYKGRLHFPADGNIAEYQVCKRSIFIFDEVDKIPEGTLNILVPFLDYNPKLQNIDPTEAIFIFLSNTGGSAMAQHLLQLWQAGKKRDETTLADFESLLAIGAFNEKGGFHKSDTIETSLIDHYVPFLPLEEIHVEKCIIDAFLKRGVTPSNEMIQETMTHVTFGPSPHKLYSNAGCKRLDQKASAIKQKFSSRRNSKL</sequence>
<evidence type="ECO:0000313" key="5">
    <source>
        <dbReference type="Proteomes" id="UP000829291"/>
    </source>
</evidence>
<dbReference type="InterPro" id="IPR010448">
    <property type="entry name" value="Torsin"/>
</dbReference>
<dbReference type="GeneID" id="107216812"/>
<organism evidence="5 6">
    <name type="scientific">Neodiprion lecontei</name>
    <name type="common">Redheaded pine sawfly</name>
    <dbReference type="NCBI Taxonomy" id="441921"/>
    <lineage>
        <taxon>Eukaryota</taxon>
        <taxon>Metazoa</taxon>
        <taxon>Ecdysozoa</taxon>
        <taxon>Arthropoda</taxon>
        <taxon>Hexapoda</taxon>
        <taxon>Insecta</taxon>
        <taxon>Pterygota</taxon>
        <taxon>Neoptera</taxon>
        <taxon>Endopterygota</taxon>
        <taxon>Hymenoptera</taxon>
        <taxon>Tenthredinoidea</taxon>
        <taxon>Diprionidae</taxon>
        <taxon>Diprioninae</taxon>
        <taxon>Neodiprion</taxon>
    </lineage>
</organism>
<keyword evidence="3" id="KW-0732">Signal</keyword>
<evidence type="ECO:0000256" key="2">
    <source>
        <dbReference type="SAM" id="Phobius"/>
    </source>
</evidence>
<dbReference type="PANTHER" id="PTHR10760:SF2">
    <property type="entry name" value="LD13476P-RELATED"/>
    <property type="match status" value="1"/>
</dbReference>
<proteinExistence type="inferred from homology"/>
<protein>
    <submittedName>
        <fullName evidence="6">Torsin-1A isoform X2</fullName>
    </submittedName>
</protein>
<accession>A0ABM3FDY9</accession>
<keyword evidence="2" id="KW-0472">Membrane</keyword>
<dbReference type="Proteomes" id="UP000829291">
    <property type="component" value="Chromosome 2"/>
</dbReference>
<dbReference type="InterPro" id="IPR049337">
    <property type="entry name" value="TOR1A_C"/>
</dbReference>
<dbReference type="PANTHER" id="PTHR10760">
    <property type="entry name" value="TORSIN"/>
    <property type="match status" value="1"/>
</dbReference>